<evidence type="ECO:0000313" key="6">
    <source>
        <dbReference type="Proteomes" id="UP001152747"/>
    </source>
</evidence>
<dbReference type="Pfam" id="PF00061">
    <property type="entry name" value="Lipocalin"/>
    <property type="match status" value="1"/>
</dbReference>
<dbReference type="InterPro" id="IPR000566">
    <property type="entry name" value="Lipocln_cytosolic_FA-bd_dom"/>
</dbReference>
<name>A0A9P1I567_9PELO</name>
<keyword evidence="2" id="KW-0446">Lipid-binding</keyword>
<dbReference type="AlphaFoldDB" id="A0A9P1I567"/>
<feature type="domain" description="Cytosolic fatty-acid binding proteins" evidence="4">
    <location>
        <begin position="8"/>
        <end position="25"/>
    </location>
</feature>
<evidence type="ECO:0000313" key="5">
    <source>
        <dbReference type="EMBL" id="CAI5437838.1"/>
    </source>
</evidence>
<keyword evidence="6" id="KW-1185">Reference proteome</keyword>
<dbReference type="PANTHER" id="PTHR11955">
    <property type="entry name" value="FATTY ACID BINDING PROTEIN"/>
    <property type="match status" value="1"/>
</dbReference>
<dbReference type="PRINTS" id="PR00178">
    <property type="entry name" value="FATTYACIDBP"/>
</dbReference>
<accession>A0A9P1I567</accession>
<evidence type="ECO:0000256" key="3">
    <source>
        <dbReference type="RuleBase" id="RU003696"/>
    </source>
</evidence>
<sequence>MSAQDFIGKWKFVEAENFEEYLKELGVGLMARKAAVNLKPTLEITNEGDVWHFNANSSLKNKDVSFKLGEEFEGTSSDGRAFKSVVVFENGKFVQTQKKIKDSDKESSIVRSIENGKLIVTFKSGSVVARRIYVRE</sequence>
<protein>
    <recommendedName>
        <fullName evidence="4">Cytosolic fatty-acid binding proteins domain-containing protein</fullName>
    </recommendedName>
</protein>
<dbReference type="Gene3D" id="2.40.128.20">
    <property type="match status" value="1"/>
</dbReference>
<evidence type="ECO:0000259" key="4">
    <source>
        <dbReference type="PROSITE" id="PS00214"/>
    </source>
</evidence>
<evidence type="ECO:0000256" key="2">
    <source>
        <dbReference type="ARBA" id="ARBA00023121"/>
    </source>
</evidence>
<dbReference type="InterPro" id="IPR012674">
    <property type="entry name" value="Calycin"/>
</dbReference>
<dbReference type="InterPro" id="IPR000463">
    <property type="entry name" value="Fatty_acid-bd"/>
</dbReference>
<dbReference type="Proteomes" id="UP001152747">
    <property type="component" value="Unassembled WGS sequence"/>
</dbReference>
<comment type="similarity">
    <text evidence="1 3">Belongs to the calycin superfamily. Fatty-acid binding protein (FABP) family.</text>
</comment>
<dbReference type="OrthoDB" id="354351at2759"/>
<dbReference type="GO" id="GO:0005504">
    <property type="term" value="F:fatty acid binding"/>
    <property type="evidence" value="ECO:0007669"/>
    <property type="project" value="UniProtKB-ARBA"/>
</dbReference>
<reference evidence="5" key="1">
    <citation type="submission" date="2022-11" db="EMBL/GenBank/DDBJ databases">
        <authorList>
            <person name="Kikuchi T."/>
        </authorList>
    </citation>
    <scope>NUCLEOTIDE SEQUENCE</scope>
    <source>
        <strain evidence="5">PS1010</strain>
    </source>
</reference>
<organism evidence="5 6">
    <name type="scientific">Caenorhabditis angaria</name>
    <dbReference type="NCBI Taxonomy" id="860376"/>
    <lineage>
        <taxon>Eukaryota</taxon>
        <taxon>Metazoa</taxon>
        <taxon>Ecdysozoa</taxon>
        <taxon>Nematoda</taxon>
        <taxon>Chromadorea</taxon>
        <taxon>Rhabditida</taxon>
        <taxon>Rhabditina</taxon>
        <taxon>Rhabditomorpha</taxon>
        <taxon>Rhabditoidea</taxon>
        <taxon>Rhabditidae</taxon>
        <taxon>Peloderinae</taxon>
        <taxon>Caenorhabditis</taxon>
    </lineage>
</organism>
<dbReference type="SUPFAM" id="SSF50814">
    <property type="entry name" value="Lipocalins"/>
    <property type="match status" value="1"/>
</dbReference>
<dbReference type="EMBL" id="CANHGI010000001">
    <property type="protein sequence ID" value="CAI5437838.1"/>
    <property type="molecule type" value="Genomic_DNA"/>
</dbReference>
<dbReference type="InterPro" id="IPR031259">
    <property type="entry name" value="ILBP"/>
</dbReference>
<gene>
    <name evidence="5" type="ORF">CAMP_LOCUS475</name>
</gene>
<evidence type="ECO:0000256" key="1">
    <source>
        <dbReference type="ARBA" id="ARBA00008390"/>
    </source>
</evidence>
<dbReference type="PROSITE" id="PS00214">
    <property type="entry name" value="FABP"/>
    <property type="match status" value="1"/>
</dbReference>
<dbReference type="FunFam" id="2.40.128.20:FF:000001">
    <property type="entry name" value="Fatty acid-binding protein, adipocyte"/>
    <property type="match status" value="1"/>
</dbReference>
<comment type="caution">
    <text evidence="5">The sequence shown here is derived from an EMBL/GenBank/DDBJ whole genome shotgun (WGS) entry which is preliminary data.</text>
</comment>
<dbReference type="CDD" id="cd00742">
    <property type="entry name" value="FABP"/>
    <property type="match status" value="1"/>
</dbReference>
<proteinExistence type="inferred from homology"/>
<keyword evidence="3" id="KW-0813">Transport</keyword>